<evidence type="ECO:0000256" key="1">
    <source>
        <dbReference type="SAM" id="MobiDB-lite"/>
    </source>
</evidence>
<accession>A0A1G9PBJ2</accession>
<dbReference type="Proteomes" id="UP000199555">
    <property type="component" value="Unassembled WGS sequence"/>
</dbReference>
<sequence>MEISEQEFQAAVLRGEEVRRNGYAVSAEYDAHQNRLVVGLSNGVVIMVPVHLLEELAEAGADDLAEIEISPAGLGLHWPRLDADVYVPALMQGVFGTRRWMAAQLGATGGRATSKAKADAARANGRKGGRPPRSTSL</sequence>
<keyword evidence="3" id="KW-1185">Reference proteome</keyword>
<dbReference type="EMBL" id="FNGE01000052">
    <property type="protein sequence ID" value="SDL95851.1"/>
    <property type="molecule type" value="Genomic_DNA"/>
</dbReference>
<reference evidence="3" key="1">
    <citation type="submission" date="2016-10" db="EMBL/GenBank/DDBJ databases">
        <authorList>
            <person name="Varghese N."/>
            <person name="Submissions S."/>
        </authorList>
    </citation>
    <scope>NUCLEOTIDE SEQUENCE [LARGE SCALE GENOMIC DNA]</scope>
    <source>
        <strain evidence="3">CGMCC 1.7655</strain>
    </source>
</reference>
<organism evidence="2 3">
    <name type="scientific">Paracoccus chinensis</name>
    <dbReference type="NCBI Taxonomy" id="525640"/>
    <lineage>
        <taxon>Bacteria</taxon>
        <taxon>Pseudomonadati</taxon>
        <taxon>Pseudomonadota</taxon>
        <taxon>Alphaproteobacteria</taxon>
        <taxon>Rhodobacterales</taxon>
        <taxon>Paracoccaceae</taxon>
        <taxon>Paracoccus</taxon>
    </lineage>
</organism>
<dbReference type="STRING" id="525640.SAMN04487971_1522"/>
<dbReference type="RefSeq" id="WP_090757566.1">
    <property type="nucleotide sequence ID" value="NZ_FNGE01000052.1"/>
</dbReference>
<dbReference type="AlphaFoldDB" id="A0A1G9PBJ2"/>
<evidence type="ECO:0000313" key="2">
    <source>
        <dbReference type="EMBL" id="SDL95851.1"/>
    </source>
</evidence>
<name>A0A1G9PBJ2_9RHOB</name>
<dbReference type="InterPro" id="IPR018841">
    <property type="entry name" value="DUF2442"/>
</dbReference>
<evidence type="ECO:0008006" key="4">
    <source>
        <dbReference type="Google" id="ProtNLM"/>
    </source>
</evidence>
<gene>
    <name evidence="2" type="ORF">SAMN04487971_1522</name>
</gene>
<dbReference type="Gene3D" id="3.30.2020.40">
    <property type="entry name" value="Uncharacterised protein PF10387, DUF2442"/>
    <property type="match status" value="1"/>
</dbReference>
<dbReference type="OrthoDB" id="337884at2"/>
<protein>
    <recommendedName>
        <fullName evidence="4">DUF2442 domain-containing protein</fullName>
    </recommendedName>
</protein>
<feature type="region of interest" description="Disordered" evidence="1">
    <location>
        <begin position="107"/>
        <end position="137"/>
    </location>
</feature>
<proteinExistence type="predicted"/>
<dbReference type="Pfam" id="PF10387">
    <property type="entry name" value="DUF2442"/>
    <property type="match status" value="1"/>
</dbReference>
<evidence type="ECO:0000313" key="3">
    <source>
        <dbReference type="Proteomes" id="UP000199555"/>
    </source>
</evidence>